<accession>A0A2Z7CI95</accession>
<name>A0A2Z7CI95_9LAMI</name>
<dbReference type="EMBL" id="KQ996994">
    <property type="protein sequence ID" value="KZV44476.1"/>
    <property type="molecule type" value="Genomic_DNA"/>
</dbReference>
<gene>
    <name evidence="1" type="ORF">F511_38316</name>
</gene>
<evidence type="ECO:0000313" key="1">
    <source>
        <dbReference type="EMBL" id="KZV44476.1"/>
    </source>
</evidence>
<proteinExistence type="predicted"/>
<reference evidence="1 2" key="1">
    <citation type="journal article" date="2015" name="Proc. Natl. Acad. Sci. U.S.A.">
        <title>The resurrection genome of Boea hygrometrica: A blueprint for survival of dehydration.</title>
        <authorList>
            <person name="Xiao L."/>
            <person name="Yang G."/>
            <person name="Zhang L."/>
            <person name="Yang X."/>
            <person name="Zhao S."/>
            <person name="Ji Z."/>
            <person name="Zhou Q."/>
            <person name="Hu M."/>
            <person name="Wang Y."/>
            <person name="Chen M."/>
            <person name="Xu Y."/>
            <person name="Jin H."/>
            <person name="Xiao X."/>
            <person name="Hu G."/>
            <person name="Bao F."/>
            <person name="Hu Y."/>
            <person name="Wan P."/>
            <person name="Li L."/>
            <person name="Deng X."/>
            <person name="Kuang T."/>
            <person name="Xiang C."/>
            <person name="Zhu J.K."/>
            <person name="Oliver M.J."/>
            <person name="He Y."/>
        </authorList>
    </citation>
    <scope>NUCLEOTIDE SEQUENCE [LARGE SCALE GENOMIC DNA]</scope>
    <source>
        <strain evidence="2">cv. XS01</strain>
    </source>
</reference>
<keyword evidence="2" id="KW-1185">Reference proteome</keyword>
<dbReference type="OrthoDB" id="1839301at2759"/>
<evidence type="ECO:0000313" key="2">
    <source>
        <dbReference type="Proteomes" id="UP000250235"/>
    </source>
</evidence>
<dbReference type="Proteomes" id="UP000250235">
    <property type="component" value="Unassembled WGS sequence"/>
</dbReference>
<dbReference type="AlphaFoldDB" id="A0A2Z7CI95"/>
<sequence>MTSSLIGNTNQVHFASVLAMDNAEMVAMFEALVASGLNVQGKMVEISEEIFSWNFQLPVEGLIDINEVPKDLIFDARTEFSFTGEQLTTSCKKRELKEYRLLSDIVAKSITVKAGSFDAVTHERFLMMTAIFGGKSRVKPTPGKRAVSKKRPDVAVDEQVVKKKRTLKGKAAPSKAKLKLVSVALDAEPIQTIDPTSADDVDIIIEQEYVTPEADQLVDSANDTDEESVAAKATGTDTVMGAEAIVVTEELSLAKDVATMTESEDTGSVSKALELNVSTTSDEESIMKFAPSIEIPGVHEGDWYKASLPQISTPDKGKAPLVKDTIKGHPAREMFSLICAVIDFLVQLREKVIADVVTFFHSSNLSKLGDLELVKGIIAKEKQLLAWADTDSLETAVRRREFTIAKYREMLLRKFMESIANTSCQAPKSAGGNHWSVIFRPISHHSSVLFRYDNSVDHHSDDIVGPFRHNTSVCPGHNVALNENYNNISSQLGELVAYINRVMTKRGKRVATADLNRLLMIRIDPVGVLRVEEVVLVKVAEEMIEGVLNEKGIR</sequence>
<protein>
    <submittedName>
        <fullName evidence="1">Uncharacterized protein</fullName>
    </submittedName>
</protein>
<organism evidence="1 2">
    <name type="scientific">Dorcoceras hygrometricum</name>
    <dbReference type="NCBI Taxonomy" id="472368"/>
    <lineage>
        <taxon>Eukaryota</taxon>
        <taxon>Viridiplantae</taxon>
        <taxon>Streptophyta</taxon>
        <taxon>Embryophyta</taxon>
        <taxon>Tracheophyta</taxon>
        <taxon>Spermatophyta</taxon>
        <taxon>Magnoliopsida</taxon>
        <taxon>eudicotyledons</taxon>
        <taxon>Gunneridae</taxon>
        <taxon>Pentapetalae</taxon>
        <taxon>asterids</taxon>
        <taxon>lamiids</taxon>
        <taxon>Lamiales</taxon>
        <taxon>Gesneriaceae</taxon>
        <taxon>Didymocarpoideae</taxon>
        <taxon>Trichosporeae</taxon>
        <taxon>Loxocarpinae</taxon>
        <taxon>Dorcoceras</taxon>
    </lineage>
</organism>